<reference evidence="2" key="1">
    <citation type="submission" date="2021-01" db="EMBL/GenBank/DDBJ databases">
        <title>Deciphering the adaptive evolutionary patterns associated with biogeogrpahic diversity in the finger millet blast pathogen Magnaporthe oryzae in Eastern Africa.</title>
        <authorList>
            <person name="Onyema G."/>
            <person name="Shittu T.A."/>
            <person name="Dodsworth S."/>
            <person name="Devilliers S."/>
            <person name="Muthumeenakshi S."/>
            <person name="Sreenivasaprasad S."/>
        </authorList>
    </citation>
    <scope>NUCLEOTIDE SEQUENCE</scope>
    <source>
        <strain evidence="2">D15/s37</strain>
    </source>
</reference>
<dbReference type="EMBL" id="JABSND010000243">
    <property type="protein sequence ID" value="KAI6293449.1"/>
    <property type="molecule type" value="Genomic_DNA"/>
</dbReference>
<keyword evidence="3" id="KW-1185">Reference proteome</keyword>
<protein>
    <submittedName>
        <fullName evidence="2">Uncharacterized protein</fullName>
    </submittedName>
</protein>
<evidence type="ECO:0000313" key="3">
    <source>
        <dbReference type="Proteomes" id="UP001059893"/>
    </source>
</evidence>
<dbReference type="Proteomes" id="UP001059893">
    <property type="component" value="Unassembled WGS sequence"/>
</dbReference>
<evidence type="ECO:0000256" key="1">
    <source>
        <dbReference type="SAM" id="MobiDB-lite"/>
    </source>
</evidence>
<accession>A0ABQ8NC75</accession>
<sequence>MDIYVRDPKQSLDRIGDHQKGFRPLTFKFGLGCLFEFPTMAAVLTETGNRIQPGFSARVMWDRFDLSMTMKSQDLWPAEDTVARMDEPPLGQARSLPQAPRLSRGKSPLNRRGLVNLL</sequence>
<organism evidence="2 3">
    <name type="scientific">Pyricularia grisea</name>
    <name type="common">Crabgrass-specific blast fungus</name>
    <name type="synonym">Magnaporthe grisea</name>
    <dbReference type="NCBI Taxonomy" id="148305"/>
    <lineage>
        <taxon>Eukaryota</taxon>
        <taxon>Fungi</taxon>
        <taxon>Dikarya</taxon>
        <taxon>Ascomycota</taxon>
        <taxon>Pezizomycotina</taxon>
        <taxon>Sordariomycetes</taxon>
        <taxon>Sordariomycetidae</taxon>
        <taxon>Magnaporthales</taxon>
        <taxon>Pyriculariaceae</taxon>
        <taxon>Pyricularia</taxon>
    </lineage>
</organism>
<comment type="caution">
    <text evidence="2">The sequence shown here is derived from an EMBL/GenBank/DDBJ whole genome shotgun (WGS) entry which is preliminary data.</text>
</comment>
<gene>
    <name evidence="2" type="ORF">MCOR33_009128</name>
</gene>
<name>A0ABQ8NC75_PYRGI</name>
<evidence type="ECO:0000313" key="2">
    <source>
        <dbReference type="EMBL" id="KAI6293449.1"/>
    </source>
</evidence>
<feature type="region of interest" description="Disordered" evidence="1">
    <location>
        <begin position="82"/>
        <end position="108"/>
    </location>
</feature>
<proteinExistence type="predicted"/>